<dbReference type="PANTHER" id="PTHR33048:SF93">
    <property type="entry name" value="INTEGRAL MEMBRANE PROTEIN"/>
    <property type="match status" value="1"/>
</dbReference>
<dbReference type="EMBL" id="LKEA01000013">
    <property type="protein sequence ID" value="ROW04775.1"/>
    <property type="molecule type" value="Genomic_DNA"/>
</dbReference>
<feature type="transmembrane region" description="Helical" evidence="7">
    <location>
        <begin position="12"/>
        <end position="31"/>
    </location>
</feature>
<keyword evidence="2 7" id="KW-0812">Transmembrane</keyword>
<sequence>MEPIIQRAPMMLGVMWMFQAIAFILVGLRLYTRLVVMSNYGWDDHFFNTAVFLLLVYTVLVTVAAYFGLGRTMTDPASAETSHALLLVNIAQTVTSVTAILVKISIAVFLLRIVGTSRGQSLSVIIPVTLMGIIIVVATWLLWFACTPVSYSWDITVLAGHCNPVTEFWAALVSGVSIVVVEVFYASFPWYLIHGLQMPKREKILIGTSMSFGYISAICSIYRLLTLLKLAYASDDDFLLTIVDLLIWHAADITTQLVCIGVTVCRPLYKDWLYRIADHIESISSSLSGSKQGTSYGARNAPSVIALQTIGGSTMPRGIRDPTHGKDGGVVHHTRKSGSASRTNTITCDAISEEYILNRAPTAESNESSAVGQHQQHV</sequence>
<evidence type="ECO:0000256" key="7">
    <source>
        <dbReference type="SAM" id="Phobius"/>
    </source>
</evidence>
<feature type="domain" description="Rhodopsin" evidence="8">
    <location>
        <begin position="28"/>
        <end position="270"/>
    </location>
</feature>
<comment type="similarity">
    <text evidence="5">Belongs to the SAT4 family.</text>
</comment>
<evidence type="ECO:0000256" key="2">
    <source>
        <dbReference type="ARBA" id="ARBA00022692"/>
    </source>
</evidence>
<comment type="caution">
    <text evidence="9">The sequence shown here is derived from an EMBL/GenBank/DDBJ whole genome shotgun (WGS) entry which is preliminary data.</text>
</comment>
<dbReference type="AlphaFoldDB" id="A0A423WNI2"/>
<name>A0A423WNI2_9PEZI</name>
<organism evidence="9 10">
    <name type="scientific">Cytospora schulzeri</name>
    <dbReference type="NCBI Taxonomy" id="448051"/>
    <lineage>
        <taxon>Eukaryota</taxon>
        <taxon>Fungi</taxon>
        <taxon>Dikarya</taxon>
        <taxon>Ascomycota</taxon>
        <taxon>Pezizomycotina</taxon>
        <taxon>Sordariomycetes</taxon>
        <taxon>Sordariomycetidae</taxon>
        <taxon>Diaporthales</taxon>
        <taxon>Cytosporaceae</taxon>
        <taxon>Cytospora</taxon>
    </lineage>
</organism>
<evidence type="ECO:0000256" key="4">
    <source>
        <dbReference type="ARBA" id="ARBA00023136"/>
    </source>
</evidence>
<gene>
    <name evidence="9" type="ORF">VMCG_04897</name>
</gene>
<protein>
    <recommendedName>
        <fullName evidence="8">Rhodopsin domain-containing protein</fullName>
    </recommendedName>
</protein>
<accession>A0A423WNI2</accession>
<evidence type="ECO:0000313" key="10">
    <source>
        <dbReference type="Proteomes" id="UP000283895"/>
    </source>
</evidence>
<keyword evidence="10" id="KW-1185">Reference proteome</keyword>
<feature type="transmembrane region" description="Helical" evidence="7">
    <location>
        <begin position="168"/>
        <end position="192"/>
    </location>
</feature>
<evidence type="ECO:0000313" key="9">
    <source>
        <dbReference type="EMBL" id="ROW04775.1"/>
    </source>
</evidence>
<feature type="region of interest" description="Disordered" evidence="6">
    <location>
        <begin position="316"/>
        <end position="343"/>
    </location>
</feature>
<evidence type="ECO:0000256" key="5">
    <source>
        <dbReference type="ARBA" id="ARBA00038359"/>
    </source>
</evidence>
<keyword evidence="4 7" id="KW-0472">Membrane</keyword>
<feature type="compositionally biased region" description="Basic and acidic residues" evidence="6">
    <location>
        <begin position="318"/>
        <end position="330"/>
    </location>
</feature>
<feature type="transmembrane region" description="Helical" evidence="7">
    <location>
        <begin position="89"/>
        <end position="110"/>
    </location>
</feature>
<dbReference type="InterPro" id="IPR052337">
    <property type="entry name" value="SAT4-like"/>
</dbReference>
<proteinExistence type="inferred from homology"/>
<dbReference type="GO" id="GO:0016020">
    <property type="term" value="C:membrane"/>
    <property type="evidence" value="ECO:0007669"/>
    <property type="project" value="UniProtKB-SubCell"/>
</dbReference>
<comment type="subcellular location">
    <subcellularLocation>
        <location evidence="1">Membrane</location>
        <topology evidence="1">Multi-pass membrane protein</topology>
    </subcellularLocation>
</comment>
<evidence type="ECO:0000256" key="6">
    <source>
        <dbReference type="SAM" id="MobiDB-lite"/>
    </source>
</evidence>
<dbReference type="Proteomes" id="UP000283895">
    <property type="component" value="Unassembled WGS sequence"/>
</dbReference>
<keyword evidence="3 7" id="KW-1133">Transmembrane helix</keyword>
<dbReference type="PANTHER" id="PTHR33048">
    <property type="entry name" value="PTH11-LIKE INTEGRAL MEMBRANE PROTEIN (AFU_ORTHOLOGUE AFUA_5G11245)"/>
    <property type="match status" value="1"/>
</dbReference>
<dbReference type="OrthoDB" id="3923077at2759"/>
<evidence type="ECO:0000256" key="3">
    <source>
        <dbReference type="ARBA" id="ARBA00022989"/>
    </source>
</evidence>
<evidence type="ECO:0000259" key="8">
    <source>
        <dbReference type="Pfam" id="PF20684"/>
    </source>
</evidence>
<feature type="transmembrane region" description="Helical" evidence="7">
    <location>
        <begin position="245"/>
        <end position="265"/>
    </location>
</feature>
<reference evidence="9 10" key="1">
    <citation type="submission" date="2015-09" db="EMBL/GenBank/DDBJ databases">
        <title>Host preference determinants of Valsa canker pathogens revealed by comparative genomics.</title>
        <authorList>
            <person name="Yin Z."/>
            <person name="Huang L."/>
        </authorList>
    </citation>
    <scope>NUCLEOTIDE SEQUENCE [LARGE SCALE GENOMIC DNA]</scope>
    <source>
        <strain evidence="9 10">03-1</strain>
    </source>
</reference>
<feature type="transmembrane region" description="Helical" evidence="7">
    <location>
        <begin position="51"/>
        <end position="69"/>
    </location>
</feature>
<evidence type="ECO:0000256" key="1">
    <source>
        <dbReference type="ARBA" id="ARBA00004141"/>
    </source>
</evidence>
<dbReference type="Pfam" id="PF20684">
    <property type="entry name" value="Fung_rhodopsin"/>
    <property type="match status" value="1"/>
</dbReference>
<feature type="transmembrane region" description="Helical" evidence="7">
    <location>
        <begin position="204"/>
        <end position="225"/>
    </location>
</feature>
<dbReference type="InterPro" id="IPR049326">
    <property type="entry name" value="Rhodopsin_dom_fungi"/>
</dbReference>
<feature type="transmembrane region" description="Helical" evidence="7">
    <location>
        <begin position="122"/>
        <end position="143"/>
    </location>
</feature>